<protein>
    <submittedName>
        <fullName evidence="9">ABC transporter permease</fullName>
    </submittedName>
</protein>
<keyword evidence="4 7" id="KW-0812">Transmembrane</keyword>
<sequence length="355" mass="38839">MSIVEPIERTGRGKSRAPARLTAVAGFLVTVITTFLGLLAVTFFIGRVIPVDPVLAIVGDRAPAHLVERTREELGLNRPLIEQFAIYVKNAATGEFGRSVMTSNPVMTDIRRFFPATIELASLGTLIGALLGVPLGVLAAVRRGSIIDQIVRVIGLVGYSVPIFWLGLIALLIFYARLGWTAGPGRIDVVYEYTFTPITGLYLLDAAWQRNWGAFRDIFRHIVLPASLLGYFSLAYISRMTRSFMLAELQQEYIVAARAKGLSETRIIWFHALRNAAVPLVTVIALSYAGLLEGSVLTETVFAWPGLGLYITNSLLNADMNAVLGGTIIIGSVFIGINLLSDLIYRTLDPRTRSQ</sequence>
<evidence type="ECO:0000256" key="3">
    <source>
        <dbReference type="ARBA" id="ARBA00022475"/>
    </source>
</evidence>
<feature type="transmembrane region" description="Helical" evidence="7">
    <location>
        <begin position="120"/>
        <end position="141"/>
    </location>
</feature>
<keyword evidence="5 7" id="KW-1133">Transmembrane helix</keyword>
<keyword evidence="6 7" id="KW-0472">Membrane</keyword>
<reference evidence="9" key="1">
    <citation type="submission" date="2022-07" db="EMBL/GenBank/DDBJ databases">
        <title>Ectorhizobium quercum gen.nov., sp. nov.</title>
        <authorList>
            <person name="Ma T."/>
            <person name="Li Y."/>
        </authorList>
    </citation>
    <scope>NUCLEOTIDE SEQUENCE</scope>
    <source>
        <strain evidence="9">BDR2-2</strain>
    </source>
</reference>
<keyword evidence="3" id="KW-1003">Cell membrane</keyword>
<dbReference type="InterPro" id="IPR000515">
    <property type="entry name" value="MetI-like"/>
</dbReference>
<dbReference type="GO" id="GO:0005886">
    <property type="term" value="C:plasma membrane"/>
    <property type="evidence" value="ECO:0007669"/>
    <property type="project" value="UniProtKB-SubCell"/>
</dbReference>
<evidence type="ECO:0000313" key="10">
    <source>
        <dbReference type="Proteomes" id="UP001208771"/>
    </source>
</evidence>
<dbReference type="InterPro" id="IPR035906">
    <property type="entry name" value="MetI-like_sf"/>
</dbReference>
<comment type="caution">
    <text evidence="9">The sequence shown here is derived from an EMBL/GenBank/DDBJ whole genome shotgun (WGS) entry which is preliminary data.</text>
</comment>
<keyword evidence="10" id="KW-1185">Reference proteome</keyword>
<name>A0AAE3STQ8_9HYPH</name>
<keyword evidence="2 7" id="KW-0813">Transport</keyword>
<evidence type="ECO:0000256" key="4">
    <source>
        <dbReference type="ARBA" id="ARBA00022692"/>
    </source>
</evidence>
<feature type="transmembrane region" description="Helical" evidence="7">
    <location>
        <begin position="21"/>
        <end position="45"/>
    </location>
</feature>
<evidence type="ECO:0000256" key="6">
    <source>
        <dbReference type="ARBA" id="ARBA00023136"/>
    </source>
</evidence>
<dbReference type="Pfam" id="PF19300">
    <property type="entry name" value="BPD_transp_1_N"/>
    <property type="match status" value="1"/>
</dbReference>
<evidence type="ECO:0000313" key="9">
    <source>
        <dbReference type="EMBL" id="MCX8995918.1"/>
    </source>
</evidence>
<dbReference type="SUPFAM" id="SSF161098">
    <property type="entry name" value="MetI-like"/>
    <property type="match status" value="1"/>
</dbReference>
<dbReference type="RefSeq" id="WP_306409683.1">
    <property type="nucleotide sequence ID" value="NZ_JANFPI010000001.1"/>
</dbReference>
<comment type="similarity">
    <text evidence="7">Belongs to the binding-protein-dependent transport system permease family.</text>
</comment>
<evidence type="ECO:0000256" key="1">
    <source>
        <dbReference type="ARBA" id="ARBA00004651"/>
    </source>
</evidence>
<feature type="transmembrane region" description="Helical" evidence="7">
    <location>
        <begin position="268"/>
        <end position="291"/>
    </location>
</feature>
<comment type="subcellular location">
    <subcellularLocation>
        <location evidence="1 7">Cell membrane</location>
        <topology evidence="1 7">Multi-pass membrane protein</topology>
    </subcellularLocation>
</comment>
<evidence type="ECO:0000256" key="2">
    <source>
        <dbReference type="ARBA" id="ARBA00022448"/>
    </source>
</evidence>
<dbReference type="AlphaFoldDB" id="A0AAE3STQ8"/>
<feature type="domain" description="ABC transmembrane type-1" evidence="8">
    <location>
        <begin position="114"/>
        <end position="341"/>
    </location>
</feature>
<dbReference type="PROSITE" id="PS50928">
    <property type="entry name" value="ABC_TM1"/>
    <property type="match status" value="1"/>
</dbReference>
<feature type="transmembrane region" description="Helical" evidence="7">
    <location>
        <begin position="218"/>
        <end position="237"/>
    </location>
</feature>
<feature type="transmembrane region" description="Helical" evidence="7">
    <location>
        <begin position="322"/>
        <end position="345"/>
    </location>
</feature>
<organism evidence="9 10">
    <name type="scientific">Ectorhizobium quercum</name>
    <dbReference type="NCBI Taxonomy" id="2965071"/>
    <lineage>
        <taxon>Bacteria</taxon>
        <taxon>Pseudomonadati</taxon>
        <taxon>Pseudomonadota</taxon>
        <taxon>Alphaproteobacteria</taxon>
        <taxon>Hyphomicrobiales</taxon>
        <taxon>Rhizobiaceae</taxon>
        <taxon>Ectorhizobium</taxon>
    </lineage>
</organism>
<dbReference type="PANTHER" id="PTHR43163">
    <property type="entry name" value="DIPEPTIDE TRANSPORT SYSTEM PERMEASE PROTEIN DPPB-RELATED"/>
    <property type="match status" value="1"/>
</dbReference>
<evidence type="ECO:0000259" key="8">
    <source>
        <dbReference type="PROSITE" id="PS50928"/>
    </source>
</evidence>
<dbReference type="Pfam" id="PF00528">
    <property type="entry name" value="BPD_transp_1"/>
    <property type="match status" value="1"/>
</dbReference>
<dbReference type="InterPro" id="IPR045621">
    <property type="entry name" value="BPD_transp_1_N"/>
</dbReference>
<evidence type="ECO:0000256" key="5">
    <source>
        <dbReference type="ARBA" id="ARBA00022989"/>
    </source>
</evidence>
<dbReference type="GO" id="GO:0071916">
    <property type="term" value="F:dipeptide transmembrane transporter activity"/>
    <property type="evidence" value="ECO:0007669"/>
    <property type="project" value="TreeGrafter"/>
</dbReference>
<dbReference type="Proteomes" id="UP001208771">
    <property type="component" value="Unassembled WGS sequence"/>
</dbReference>
<dbReference type="Gene3D" id="1.10.3720.10">
    <property type="entry name" value="MetI-like"/>
    <property type="match status" value="1"/>
</dbReference>
<accession>A0AAE3STQ8</accession>
<proteinExistence type="inferred from homology"/>
<dbReference type="PANTHER" id="PTHR43163:SF8">
    <property type="entry name" value="D,D-DIPEPTIDE TRANSPORT SYSTEM PERMEASE PROTEIN DDPB-RELATED"/>
    <property type="match status" value="1"/>
</dbReference>
<feature type="transmembrane region" description="Helical" evidence="7">
    <location>
        <begin position="153"/>
        <end position="176"/>
    </location>
</feature>
<dbReference type="EMBL" id="JANFPI010000001">
    <property type="protein sequence ID" value="MCX8995918.1"/>
    <property type="molecule type" value="Genomic_DNA"/>
</dbReference>
<dbReference type="CDD" id="cd06261">
    <property type="entry name" value="TM_PBP2"/>
    <property type="match status" value="1"/>
</dbReference>
<gene>
    <name evidence="9" type="ORF">NOF55_02245</name>
</gene>
<evidence type="ECO:0000256" key="7">
    <source>
        <dbReference type="RuleBase" id="RU363032"/>
    </source>
</evidence>